<name>A0AB33JL53_9BACT</name>
<proteinExistence type="predicted"/>
<sequence length="82" mass="9706">MSDNRNRLKQLARGYGSTTDSDAGFDIDLWEYLDHGEYNQRAVEACVGMLRWYRQEHGTIDRQSGFYQYLQEMKKQGHQVEI</sequence>
<reference evidence="1" key="1">
    <citation type="submission" date="2024-07" db="EMBL/GenBank/DDBJ databases">
        <title>Complete genome sequence of Prevotella sp. YM-2024 GTC17262.</title>
        <authorList>
            <person name="Hayashi M."/>
            <person name="Muto Y."/>
            <person name="Tanaka K."/>
            <person name="Niwa H."/>
        </authorList>
    </citation>
    <scope>NUCLEOTIDE SEQUENCE</scope>
    <source>
        <strain evidence="1">GTC17262</strain>
    </source>
</reference>
<dbReference type="EMBL" id="AP035789">
    <property type="protein sequence ID" value="BFO81617.1"/>
    <property type="molecule type" value="Genomic_DNA"/>
</dbReference>
<organism evidence="1">
    <name type="scientific">Prevotella sp. GTC17262</name>
    <dbReference type="NCBI Taxonomy" id="3236797"/>
    <lineage>
        <taxon>Bacteria</taxon>
        <taxon>Pseudomonadati</taxon>
        <taxon>Bacteroidota</taxon>
        <taxon>Bacteroidia</taxon>
        <taxon>Bacteroidales</taxon>
        <taxon>Prevotellaceae</taxon>
        <taxon>Prevotella</taxon>
    </lineage>
</organism>
<dbReference type="AlphaFoldDB" id="A0AB33JL53"/>
<accession>A0AB33JL53</accession>
<gene>
    <name evidence="1" type="ORF">GTC17262_18080</name>
</gene>
<evidence type="ECO:0000313" key="1">
    <source>
        <dbReference type="EMBL" id="BFO81617.1"/>
    </source>
</evidence>
<protein>
    <submittedName>
        <fullName evidence="1">Uncharacterized protein</fullName>
    </submittedName>
</protein>